<reference evidence="2" key="1">
    <citation type="journal article" date="2021" name="Proc. Natl. Acad. Sci. U.S.A.">
        <title>A Catalog of Tens of Thousands of Viruses from Human Metagenomes Reveals Hidden Associations with Chronic Diseases.</title>
        <authorList>
            <person name="Tisza M.J."/>
            <person name="Buck C.B."/>
        </authorList>
    </citation>
    <scope>NUCLEOTIDE SEQUENCE</scope>
    <source>
        <strain evidence="2">CtgpD8</strain>
    </source>
</reference>
<organism evidence="2">
    <name type="scientific">Myoviridae sp. ctgpD8</name>
    <dbReference type="NCBI Taxonomy" id="2825149"/>
    <lineage>
        <taxon>Viruses</taxon>
        <taxon>Duplodnaviria</taxon>
        <taxon>Heunggongvirae</taxon>
        <taxon>Uroviricota</taxon>
        <taxon>Caudoviricetes</taxon>
    </lineage>
</organism>
<feature type="domain" description="BACON" evidence="1">
    <location>
        <begin position="237"/>
        <end position="291"/>
    </location>
</feature>
<evidence type="ECO:0000259" key="1">
    <source>
        <dbReference type="Pfam" id="PF13004"/>
    </source>
</evidence>
<dbReference type="Gene3D" id="2.60.40.10">
    <property type="entry name" value="Immunoglobulins"/>
    <property type="match status" value="1"/>
</dbReference>
<dbReference type="InterPro" id="IPR024361">
    <property type="entry name" value="BACON"/>
</dbReference>
<evidence type="ECO:0000313" key="2">
    <source>
        <dbReference type="EMBL" id="DAE18527.1"/>
    </source>
</evidence>
<dbReference type="Pfam" id="PF13004">
    <property type="entry name" value="BACON"/>
    <property type="match status" value="1"/>
</dbReference>
<name>A0A8S5QGY5_9CAUD</name>
<protein>
    <recommendedName>
        <fullName evidence="1">BACON domain-containing protein</fullName>
    </recommendedName>
</protein>
<accession>A0A8S5QGY5</accession>
<proteinExistence type="predicted"/>
<dbReference type="InterPro" id="IPR013783">
    <property type="entry name" value="Ig-like_fold"/>
</dbReference>
<dbReference type="EMBL" id="BK015657">
    <property type="protein sequence ID" value="DAE18527.1"/>
    <property type="molecule type" value="Genomic_DNA"/>
</dbReference>
<sequence>MGVVRGHNRRIIINLISIVMASIKIGKFEISQQSGTAGTAIPIGHKLTEKHTGRNKYQKMVRANISAAGANSEAIETLEVAGMTPYLQLNTSQTEVAYNVTTATINGKSNAEKFRVSSTGKAITLVTNTGYTVSGNEGTFSSGFGEQAEGAIAIKVQFASNNTSSAETIPVLVEYWDGSVWAEAGTHNIIQSSSDADVQFTITPNALTEFSKAGEAQTVSITSNIGYSIEVQGDIETSWLHLSRESGTASTEDLTITADAQAVGASAREVSIKFKSNVTGSVIGTLTAKQAAGDAYAISWENDTMTFTNDDLNQIKNNNLTANSDWYIEEVV</sequence>